<reference evidence="2 3" key="1">
    <citation type="submission" date="2018-03" db="EMBL/GenBank/DDBJ databases">
        <title>Genomic Encyclopedia of Archaeal and Bacterial Type Strains, Phase II (KMG-II): from individual species to whole genera.</title>
        <authorList>
            <person name="Goeker M."/>
        </authorList>
    </citation>
    <scope>NUCLEOTIDE SEQUENCE [LARGE SCALE GENOMIC DNA]</scope>
    <source>
        <strain evidence="2 3">DSM 28057</strain>
    </source>
</reference>
<keyword evidence="1" id="KW-0812">Transmembrane</keyword>
<evidence type="ECO:0000313" key="3">
    <source>
        <dbReference type="Proteomes" id="UP000240708"/>
    </source>
</evidence>
<comment type="caution">
    <text evidence="2">The sequence shown here is derived from an EMBL/GenBank/DDBJ whole genome shotgun (WGS) entry which is preliminary data.</text>
</comment>
<keyword evidence="1" id="KW-1133">Transmembrane helix</keyword>
<dbReference type="AlphaFoldDB" id="A0A2P8DWY1"/>
<dbReference type="Proteomes" id="UP000240708">
    <property type="component" value="Unassembled WGS sequence"/>
</dbReference>
<proteinExistence type="predicted"/>
<dbReference type="RefSeq" id="WP_106568555.1">
    <property type="nucleotide sequence ID" value="NZ_JAUVYL010000065.1"/>
</dbReference>
<evidence type="ECO:0000256" key="1">
    <source>
        <dbReference type="SAM" id="Phobius"/>
    </source>
</evidence>
<accession>A0A2P8DWY1</accession>
<organism evidence="2 3">
    <name type="scientific">Cecembia rubra</name>
    <dbReference type="NCBI Taxonomy" id="1485585"/>
    <lineage>
        <taxon>Bacteria</taxon>
        <taxon>Pseudomonadati</taxon>
        <taxon>Bacteroidota</taxon>
        <taxon>Cytophagia</taxon>
        <taxon>Cytophagales</taxon>
        <taxon>Cyclobacteriaceae</taxon>
        <taxon>Cecembia</taxon>
    </lineage>
</organism>
<feature type="transmembrane region" description="Helical" evidence="1">
    <location>
        <begin position="95"/>
        <end position="117"/>
    </location>
</feature>
<gene>
    <name evidence="2" type="ORF">CLV48_11266</name>
</gene>
<feature type="transmembrane region" description="Helical" evidence="1">
    <location>
        <begin position="65"/>
        <end position="83"/>
    </location>
</feature>
<feature type="transmembrane region" description="Helical" evidence="1">
    <location>
        <begin position="40"/>
        <end position="58"/>
    </location>
</feature>
<dbReference type="OrthoDB" id="825391at2"/>
<name>A0A2P8DWY1_9BACT</name>
<keyword evidence="3" id="KW-1185">Reference proteome</keyword>
<sequence length="129" mass="14402">MRAGFDTRMLLVFGLAFLVAALTNWTVPYEDLGLMEDGSALRWAFYAAVLSLISHFRHNQLSGKVAIWIAMGFVTAVILRIVFDIFNDSSTHNLWPFEVVLALGITFAPAFVVGLVFKVVQRTLKGENH</sequence>
<keyword evidence="1" id="KW-0472">Membrane</keyword>
<evidence type="ECO:0000313" key="2">
    <source>
        <dbReference type="EMBL" id="PSL01723.1"/>
    </source>
</evidence>
<protein>
    <submittedName>
        <fullName evidence="2">Uncharacterized protein</fullName>
    </submittedName>
</protein>
<dbReference type="EMBL" id="PYGF01000012">
    <property type="protein sequence ID" value="PSL01723.1"/>
    <property type="molecule type" value="Genomic_DNA"/>
</dbReference>